<dbReference type="Proteomes" id="UP000322873">
    <property type="component" value="Unassembled WGS sequence"/>
</dbReference>
<accession>A0A5M9JMZ4</accession>
<keyword evidence="2" id="KW-1185">Reference proteome</keyword>
<sequence length="72" mass="8082">MMNYFICGYLRMTGETICKGCEGFLPRLKIIGRVEVDKARSKPARTTLEKPAELWTDPSTADAESECLVVQI</sequence>
<protein>
    <submittedName>
        <fullName evidence="1">Uncharacterized protein</fullName>
    </submittedName>
</protein>
<dbReference type="EMBL" id="VICG01000008">
    <property type="protein sequence ID" value="KAA8569172.1"/>
    <property type="molecule type" value="Genomic_DNA"/>
</dbReference>
<evidence type="ECO:0000313" key="1">
    <source>
        <dbReference type="EMBL" id="KAA8569172.1"/>
    </source>
</evidence>
<dbReference type="AlphaFoldDB" id="A0A5M9JMZ4"/>
<evidence type="ECO:0000313" key="2">
    <source>
        <dbReference type="Proteomes" id="UP000322873"/>
    </source>
</evidence>
<comment type="caution">
    <text evidence="1">The sequence shown here is derived from an EMBL/GenBank/DDBJ whole genome shotgun (WGS) entry which is preliminary data.</text>
</comment>
<name>A0A5M9JMZ4_MONFR</name>
<proteinExistence type="predicted"/>
<reference evidence="1 2" key="1">
    <citation type="submission" date="2019-06" db="EMBL/GenBank/DDBJ databases">
        <title>Genome Sequence of the Brown Rot Fungal Pathogen Monilinia fructicola.</title>
        <authorList>
            <person name="De Miccolis Angelini R.M."/>
            <person name="Landi L."/>
            <person name="Abate D."/>
            <person name="Pollastro S."/>
            <person name="Romanazzi G."/>
            <person name="Faretra F."/>
        </authorList>
    </citation>
    <scope>NUCLEOTIDE SEQUENCE [LARGE SCALE GENOMIC DNA]</scope>
    <source>
        <strain evidence="1 2">Mfrc123</strain>
    </source>
</reference>
<gene>
    <name evidence="1" type="ORF">EYC84_000841</name>
</gene>
<organism evidence="1 2">
    <name type="scientific">Monilinia fructicola</name>
    <name type="common">Brown rot fungus</name>
    <name type="synonym">Ciboria fructicola</name>
    <dbReference type="NCBI Taxonomy" id="38448"/>
    <lineage>
        <taxon>Eukaryota</taxon>
        <taxon>Fungi</taxon>
        <taxon>Dikarya</taxon>
        <taxon>Ascomycota</taxon>
        <taxon>Pezizomycotina</taxon>
        <taxon>Leotiomycetes</taxon>
        <taxon>Helotiales</taxon>
        <taxon>Sclerotiniaceae</taxon>
        <taxon>Monilinia</taxon>
    </lineage>
</organism>